<gene>
    <name evidence="2" type="ORF">RUM44_001417</name>
</gene>
<dbReference type="InterPro" id="IPR013106">
    <property type="entry name" value="Ig_V-set"/>
</dbReference>
<dbReference type="PROSITE" id="PS50835">
    <property type="entry name" value="IG_LIKE"/>
    <property type="match status" value="1"/>
</dbReference>
<keyword evidence="3" id="KW-1185">Reference proteome</keyword>
<dbReference type="PANTHER" id="PTHR23278:SF25">
    <property type="entry name" value="GH14967P"/>
    <property type="match status" value="1"/>
</dbReference>
<dbReference type="InterPro" id="IPR007110">
    <property type="entry name" value="Ig-like_dom"/>
</dbReference>
<dbReference type="InterPro" id="IPR036179">
    <property type="entry name" value="Ig-like_dom_sf"/>
</dbReference>
<dbReference type="Proteomes" id="UP001359485">
    <property type="component" value="Unassembled WGS sequence"/>
</dbReference>
<dbReference type="PANTHER" id="PTHR23278">
    <property type="entry name" value="SIDESTEP PROTEIN"/>
    <property type="match status" value="1"/>
</dbReference>
<dbReference type="SMART" id="SM00409">
    <property type="entry name" value="IG"/>
    <property type="match status" value="1"/>
</dbReference>
<dbReference type="Gene3D" id="2.60.40.10">
    <property type="entry name" value="Immunoglobulins"/>
    <property type="match status" value="1"/>
</dbReference>
<proteinExistence type="predicted"/>
<dbReference type="Pfam" id="PF07686">
    <property type="entry name" value="V-set"/>
    <property type="match status" value="1"/>
</dbReference>
<evidence type="ECO:0000313" key="3">
    <source>
        <dbReference type="Proteomes" id="UP001359485"/>
    </source>
</evidence>
<dbReference type="SUPFAM" id="SSF48726">
    <property type="entry name" value="Immunoglobulin"/>
    <property type="match status" value="1"/>
</dbReference>
<organism evidence="2 3">
    <name type="scientific">Polyplax serrata</name>
    <name type="common">Common mouse louse</name>
    <dbReference type="NCBI Taxonomy" id="468196"/>
    <lineage>
        <taxon>Eukaryota</taxon>
        <taxon>Metazoa</taxon>
        <taxon>Ecdysozoa</taxon>
        <taxon>Arthropoda</taxon>
        <taxon>Hexapoda</taxon>
        <taxon>Insecta</taxon>
        <taxon>Pterygota</taxon>
        <taxon>Neoptera</taxon>
        <taxon>Paraneoptera</taxon>
        <taxon>Psocodea</taxon>
        <taxon>Troctomorpha</taxon>
        <taxon>Phthiraptera</taxon>
        <taxon>Anoplura</taxon>
        <taxon>Polyplacidae</taxon>
        <taxon>Polyplax</taxon>
    </lineage>
</organism>
<evidence type="ECO:0000313" key="2">
    <source>
        <dbReference type="EMBL" id="KAK6621610.1"/>
    </source>
</evidence>
<accession>A0ABR1AJY6</accession>
<dbReference type="InterPro" id="IPR003599">
    <property type="entry name" value="Ig_sub"/>
</dbReference>
<sequence length="260" mass="29946">MLTGSHREQRFGYISGSENLKITTVSRPVLCLPTGHQDHMVCALPNSNYHLKMYLNDQLSFRLTCLFRVCLVTKDVLLCFVELHQIYDLLSNVHNDDCGDDLEMIVFWNHVNCSFHLHLKLHIAAFNPMFPLYQVTAVQGDPVYMPCNISTSEEGDAVVIVLWYREDLGTPIYTVDTRDRSILQADRWSADNVFANRAYFMPDKVPAELGVDHVKESDAGVYRCRVDFRKAQTRNTRVNLTVIEGKQKTFQIWRLDSNLL</sequence>
<dbReference type="EMBL" id="JAWJWF010000047">
    <property type="protein sequence ID" value="KAK6621610.1"/>
    <property type="molecule type" value="Genomic_DNA"/>
</dbReference>
<feature type="domain" description="Ig-like" evidence="1">
    <location>
        <begin position="128"/>
        <end position="241"/>
    </location>
</feature>
<comment type="caution">
    <text evidence="2">The sequence shown here is derived from an EMBL/GenBank/DDBJ whole genome shotgun (WGS) entry which is preliminary data.</text>
</comment>
<reference evidence="2 3" key="1">
    <citation type="submission" date="2023-09" db="EMBL/GenBank/DDBJ databases">
        <title>Genomes of two closely related lineages of the louse Polyplax serrata with different host specificities.</title>
        <authorList>
            <person name="Martinu J."/>
            <person name="Tarabai H."/>
            <person name="Stefka J."/>
            <person name="Hypsa V."/>
        </authorList>
    </citation>
    <scope>NUCLEOTIDE SEQUENCE [LARGE SCALE GENOMIC DNA]</scope>
    <source>
        <strain evidence="2">98ZLc_SE</strain>
    </source>
</reference>
<name>A0ABR1AJY6_POLSC</name>
<dbReference type="InterPro" id="IPR013783">
    <property type="entry name" value="Ig-like_fold"/>
</dbReference>
<evidence type="ECO:0000259" key="1">
    <source>
        <dbReference type="PROSITE" id="PS50835"/>
    </source>
</evidence>
<protein>
    <recommendedName>
        <fullName evidence="1">Ig-like domain-containing protein</fullName>
    </recommendedName>
</protein>